<dbReference type="EMBL" id="BMYU01000002">
    <property type="protein sequence ID" value="GGX36352.1"/>
    <property type="molecule type" value="Genomic_DNA"/>
</dbReference>
<gene>
    <name evidence="6" type="primary">nosF</name>
    <name evidence="6" type="ORF">GCM10010946_12610</name>
</gene>
<evidence type="ECO:0000256" key="4">
    <source>
        <dbReference type="ARBA" id="ARBA00022840"/>
    </source>
</evidence>
<keyword evidence="7" id="KW-1185">Reference proteome</keyword>
<organism evidence="6 7">
    <name type="scientific">Undibacterium squillarum</name>
    <dbReference type="NCBI Taxonomy" id="1131567"/>
    <lineage>
        <taxon>Bacteria</taxon>
        <taxon>Pseudomonadati</taxon>
        <taxon>Pseudomonadota</taxon>
        <taxon>Betaproteobacteria</taxon>
        <taxon>Burkholderiales</taxon>
        <taxon>Oxalobacteraceae</taxon>
        <taxon>Undibacterium</taxon>
    </lineage>
</organism>
<dbReference type="InterPro" id="IPR003593">
    <property type="entry name" value="AAA+_ATPase"/>
</dbReference>
<evidence type="ECO:0000313" key="7">
    <source>
        <dbReference type="Proteomes" id="UP000653343"/>
    </source>
</evidence>
<name>A0ABQ2XVK0_9BURK</name>
<dbReference type="InterPro" id="IPR051782">
    <property type="entry name" value="ABC_Transporter_VariousFunc"/>
</dbReference>
<dbReference type="SUPFAM" id="SSF52540">
    <property type="entry name" value="P-loop containing nucleoside triphosphate hydrolases"/>
    <property type="match status" value="1"/>
</dbReference>
<dbReference type="Pfam" id="PF00005">
    <property type="entry name" value="ABC_tran"/>
    <property type="match status" value="1"/>
</dbReference>
<keyword evidence="4 6" id="KW-0067">ATP-binding</keyword>
<evidence type="ECO:0000259" key="5">
    <source>
        <dbReference type="PROSITE" id="PS50893"/>
    </source>
</evidence>
<protein>
    <submittedName>
        <fullName evidence="6">Copper ABC transporter ATP-binding protein</fullName>
    </submittedName>
</protein>
<keyword evidence="3" id="KW-0547">Nucleotide-binding</keyword>
<evidence type="ECO:0000256" key="1">
    <source>
        <dbReference type="ARBA" id="ARBA00022448"/>
    </source>
</evidence>
<evidence type="ECO:0000256" key="2">
    <source>
        <dbReference type="ARBA" id="ARBA00022475"/>
    </source>
</evidence>
<dbReference type="InterPro" id="IPR027417">
    <property type="entry name" value="P-loop_NTPase"/>
</dbReference>
<dbReference type="Gene3D" id="3.40.50.300">
    <property type="entry name" value="P-loop containing nucleotide triphosphate hydrolases"/>
    <property type="match status" value="1"/>
</dbReference>
<dbReference type="PROSITE" id="PS50893">
    <property type="entry name" value="ABC_TRANSPORTER_2"/>
    <property type="match status" value="1"/>
</dbReference>
<dbReference type="CDD" id="cd03230">
    <property type="entry name" value="ABC_DR_subfamily_A"/>
    <property type="match status" value="1"/>
</dbReference>
<evidence type="ECO:0000313" key="6">
    <source>
        <dbReference type="EMBL" id="GGX36352.1"/>
    </source>
</evidence>
<dbReference type="GO" id="GO:0005524">
    <property type="term" value="F:ATP binding"/>
    <property type="evidence" value="ECO:0007669"/>
    <property type="project" value="UniProtKB-KW"/>
</dbReference>
<keyword evidence="2" id="KW-1003">Cell membrane</keyword>
<dbReference type="PANTHER" id="PTHR42939">
    <property type="entry name" value="ABC TRANSPORTER ATP-BINDING PROTEIN ALBC-RELATED"/>
    <property type="match status" value="1"/>
</dbReference>
<accession>A0ABQ2XVK0</accession>
<dbReference type="PANTHER" id="PTHR42939:SF1">
    <property type="entry name" value="ABC TRANSPORTER ATP-BINDING PROTEIN ALBC-RELATED"/>
    <property type="match status" value="1"/>
</dbReference>
<evidence type="ECO:0000256" key="3">
    <source>
        <dbReference type="ARBA" id="ARBA00022741"/>
    </source>
</evidence>
<comment type="caution">
    <text evidence="6">The sequence shown here is derived from an EMBL/GenBank/DDBJ whole genome shotgun (WGS) entry which is preliminary data.</text>
</comment>
<keyword evidence="2" id="KW-0472">Membrane</keyword>
<dbReference type="SMART" id="SM00382">
    <property type="entry name" value="AAA"/>
    <property type="match status" value="1"/>
</dbReference>
<keyword evidence="1" id="KW-0813">Transport</keyword>
<proteinExistence type="predicted"/>
<feature type="domain" description="ABC transporter" evidence="5">
    <location>
        <begin position="25"/>
        <end position="256"/>
    </location>
</feature>
<dbReference type="InterPro" id="IPR017871">
    <property type="entry name" value="ABC_transporter-like_CS"/>
</dbReference>
<reference evidence="7" key="1">
    <citation type="journal article" date="2019" name="Int. J. Syst. Evol. Microbiol.">
        <title>The Global Catalogue of Microorganisms (GCM) 10K type strain sequencing project: providing services to taxonomists for standard genome sequencing and annotation.</title>
        <authorList>
            <consortium name="The Broad Institute Genomics Platform"/>
            <consortium name="The Broad Institute Genome Sequencing Center for Infectious Disease"/>
            <person name="Wu L."/>
            <person name="Ma J."/>
        </authorList>
    </citation>
    <scope>NUCLEOTIDE SEQUENCE [LARGE SCALE GENOMIC DNA]</scope>
    <source>
        <strain evidence="7">KCTC 23917</strain>
    </source>
</reference>
<dbReference type="Proteomes" id="UP000653343">
    <property type="component" value="Unassembled WGS sequence"/>
</dbReference>
<dbReference type="PROSITE" id="PS00211">
    <property type="entry name" value="ABC_TRANSPORTER_1"/>
    <property type="match status" value="1"/>
</dbReference>
<sequence>MNMETKEVCALLADAVPQSETVSVIQVRDVSKRYGDLSAVKNVNLSVHQGEIFGLIGHNGAGKSTLFKMLLGLIAPSSGDLLINGKSVQGRHFRQVRRQIGYLPENVVLYDNLNGLETLQFFAKLKGMNGPDSRNHCLERLTEVGLEHAGSKPVREYSKGMRQRLGFAQALLGQPEVLFLDEPTNGLDPQAIRDFYTVLNTLKQRGVTIMITSHILAELQERVDKLAIMAAGQIQAIGSIDQLRKKAHLPLTMRVVIAAHNISKLQAQLSTFFDAGVSTRTLTDGLEVHCPRSYKMQVLERMMEIPGLVQDMHLQEATLEEVFFGISD</sequence>
<dbReference type="InterPro" id="IPR003439">
    <property type="entry name" value="ABC_transporter-like_ATP-bd"/>
</dbReference>